<evidence type="ECO:0000313" key="3">
    <source>
        <dbReference type="EMBL" id="VFR00898.1"/>
    </source>
</evidence>
<proteinExistence type="predicted"/>
<organism evidence="3 4">
    <name type="scientific">Cuscuta campestris</name>
    <dbReference type="NCBI Taxonomy" id="132261"/>
    <lineage>
        <taxon>Eukaryota</taxon>
        <taxon>Viridiplantae</taxon>
        <taxon>Streptophyta</taxon>
        <taxon>Embryophyta</taxon>
        <taxon>Tracheophyta</taxon>
        <taxon>Spermatophyta</taxon>
        <taxon>Magnoliopsida</taxon>
        <taxon>eudicotyledons</taxon>
        <taxon>Gunneridae</taxon>
        <taxon>Pentapetalae</taxon>
        <taxon>asterids</taxon>
        <taxon>lamiids</taxon>
        <taxon>Solanales</taxon>
        <taxon>Convolvulaceae</taxon>
        <taxon>Cuscuteae</taxon>
        <taxon>Cuscuta</taxon>
        <taxon>Cuscuta subgen. Grammica</taxon>
        <taxon>Cuscuta sect. Cleistogrammica</taxon>
    </lineage>
</organism>
<dbReference type="InterPro" id="IPR007718">
    <property type="entry name" value="Srp40_C"/>
</dbReference>
<dbReference type="PANTHER" id="PTHR23216:SF1">
    <property type="entry name" value="NUCLEOLAR AND COILED-BODY PHOSPHOPROTEIN 1"/>
    <property type="match status" value="1"/>
</dbReference>
<accession>A0A484NK77</accession>
<evidence type="ECO:0000259" key="2">
    <source>
        <dbReference type="Pfam" id="PF05022"/>
    </source>
</evidence>
<dbReference type="PROSITE" id="PS50896">
    <property type="entry name" value="LISH"/>
    <property type="match status" value="1"/>
</dbReference>
<dbReference type="EMBL" id="OOIL02006718">
    <property type="protein sequence ID" value="VFR00898.1"/>
    <property type="molecule type" value="Genomic_DNA"/>
</dbReference>
<dbReference type="AlphaFoldDB" id="A0A484NK77"/>
<dbReference type="GO" id="GO:0005730">
    <property type="term" value="C:nucleolus"/>
    <property type="evidence" value="ECO:0007669"/>
    <property type="project" value="InterPro"/>
</dbReference>
<dbReference type="InterPro" id="IPR006594">
    <property type="entry name" value="LisH"/>
</dbReference>
<dbReference type="OrthoDB" id="5599646at2759"/>
<feature type="compositionally biased region" description="Basic and acidic residues" evidence="1">
    <location>
        <begin position="165"/>
        <end position="195"/>
    </location>
</feature>
<name>A0A484NK77_9ASTE</name>
<feature type="compositionally biased region" description="Polar residues" evidence="1">
    <location>
        <begin position="233"/>
        <end position="250"/>
    </location>
</feature>
<reference evidence="3 4" key="1">
    <citation type="submission" date="2018-04" db="EMBL/GenBank/DDBJ databases">
        <authorList>
            <person name="Vogel A."/>
        </authorList>
    </citation>
    <scope>NUCLEOTIDE SEQUENCE [LARGE SCALE GENOMIC DNA]</scope>
</reference>
<gene>
    <name evidence="3" type="ORF">CCAM_LOCUS42673</name>
</gene>
<evidence type="ECO:0000256" key="1">
    <source>
        <dbReference type="SAM" id="MobiDB-lite"/>
    </source>
</evidence>
<dbReference type="Proteomes" id="UP000595140">
    <property type="component" value="Unassembled WGS sequence"/>
</dbReference>
<evidence type="ECO:0000313" key="4">
    <source>
        <dbReference type="Proteomes" id="UP000595140"/>
    </source>
</evidence>
<keyword evidence="4" id="KW-1185">Reference proteome</keyword>
<dbReference type="SMART" id="SM00667">
    <property type="entry name" value="LisH"/>
    <property type="match status" value="1"/>
</dbReference>
<protein>
    <recommendedName>
        <fullName evidence="2">Srp40 C-terminal domain-containing protein</fullName>
    </recommendedName>
</protein>
<feature type="domain" description="Srp40 C-terminal" evidence="2">
    <location>
        <begin position="269"/>
        <end position="341"/>
    </location>
</feature>
<feature type="region of interest" description="Disordered" evidence="1">
    <location>
        <begin position="133"/>
        <end position="271"/>
    </location>
</feature>
<dbReference type="InterPro" id="IPR039191">
    <property type="entry name" value="Nopp140-like"/>
</dbReference>
<sequence length="347" mass="39281">MADQLTAQQKPLLLHSVIQFLHRNGFSKTIKRLLKEAQIQDDCWKNSSCDLEEVFCKYLDTWNGAQTKSEGHKEQGNEGHLTLASEGKQESLEYLAAQSCDKIVEEDAAKKDKKKKNKSSKLDIETCANDSVKENPVIANDKRASQTVENGDTHVKDSKKRKRKGSEEKENKQLEEEHIEETKRRKMEEVKDAKNIKQKGKTDTFTSSNGHGGLGNNKQTDNVSLDDDKKQSSEVPNDNSVNELKNSSQEKSTKKQRNGSSEPKSVNAFQRVKADEVEFVDDRLRDNSYWAKDGADSGYGAKAQEVLGQVKGRDFRHEKTKKKRGSYRGGQIDLHSHSIKFNYSDED</sequence>
<feature type="region of interest" description="Disordered" evidence="1">
    <location>
        <begin position="310"/>
        <end position="332"/>
    </location>
</feature>
<dbReference type="Pfam" id="PF05022">
    <property type="entry name" value="SRP40_C"/>
    <property type="match status" value="1"/>
</dbReference>
<dbReference type="PANTHER" id="PTHR23216">
    <property type="entry name" value="NUCLEOLAR AND COILED-BODY PHOSPHOPROTEIN 1"/>
    <property type="match status" value="1"/>
</dbReference>
<feature type="compositionally biased region" description="Polar residues" evidence="1">
    <location>
        <begin position="258"/>
        <end position="268"/>
    </location>
</feature>